<dbReference type="EMBL" id="AFZE01000001">
    <property type="protein sequence ID" value="EHL16792.1"/>
    <property type="molecule type" value="Genomic_DNA"/>
</dbReference>
<accession>G9WXE5</accession>
<feature type="domain" description="DUF7973" evidence="2">
    <location>
        <begin position="3"/>
        <end position="144"/>
    </location>
</feature>
<dbReference type="HOGENOM" id="CLU_077325_0_0_9"/>
<dbReference type="InterPro" id="IPR058279">
    <property type="entry name" value="DUF7973"/>
</dbReference>
<dbReference type="Proteomes" id="UP000017818">
    <property type="component" value="Unassembled WGS sequence"/>
</dbReference>
<comment type="caution">
    <text evidence="3">The sequence shown here is derived from an EMBL/GenBank/DDBJ whole genome shotgun (WGS) entry which is preliminary data.</text>
</comment>
<proteinExistence type="predicted"/>
<dbReference type="BioCyc" id="EBAC796937-HMP:GMGH-34-MONOMER"/>
<evidence type="ECO:0000313" key="6">
    <source>
        <dbReference type="Proteomes" id="UP000017818"/>
    </source>
</evidence>
<dbReference type="Proteomes" id="UP000006437">
    <property type="component" value="Unassembled WGS sequence"/>
</dbReference>
<feature type="transmembrane region" description="Helical" evidence="1">
    <location>
        <begin position="96"/>
        <end position="116"/>
    </location>
</feature>
<evidence type="ECO:0000313" key="4">
    <source>
        <dbReference type="EMBL" id="EHL17564.1"/>
    </source>
</evidence>
<dbReference type="PATRIC" id="fig|796937.3.peg.36"/>
<dbReference type="Pfam" id="PF25928">
    <property type="entry name" value="DUF7973"/>
    <property type="match status" value="2"/>
</dbReference>
<dbReference type="RefSeq" id="WP_009524271.1">
    <property type="nucleotide sequence ID" value="NZ_JBQMYE010000063.1"/>
</dbReference>
<name>G9WXE5_9FIRM</name>
<feature type="transmembrane region" description="Helical" evidence="1">
    <location>
        <begin position="202"/>
        <end position="223"/>
    </location>
</feature>
<keyword evidence="1" id="KW-0812">Transmembrane</keyword>
<reference evidence="4 6" key="2">
    <citation type="submission" date="2012-05" db="EMBL/GenBank/DDBJ databases">
        <title>The Genome Sequence of Eubacteriaceae bacterium CM2.</title>
        <authorList>
            <consortium name="The Broad Institute Genome Sequencing Platform"/>
            <person name="Earl A."/>
            <person name="Ward D."/>
            <person name="Feldgarden M."/>
            <person name="Gevers D."/>
            <person name="Sizova M."/>
            <person name="Hazen A."/>
            <person name="Epstein S."/>
            <person name="Walker B."/>
            <person name="Young S.K."/>
            <person name="Zeng Q."/>
            <person name="Gargeya S."/>
            <person name="Fitzgerald M."/>
            <person name="Haas B."/>
            <person name="Abouelleil A."/>
            <person name="Alvarado L."/>
            <person name="Arachchi H.M."/>
            <person name="Berlin A."/>
            <person name="Chapman S.B."/>
            <person name="Goldberg J."/>
            <person name="Griggs A."/>
            <person name="Gujja S."/>
            <person name="Hansen M."/>
            <person name="Howarth C."/>
            <person name="Imamovic A."/>
            <person name="Larimer J."/>
            <person name="McCowen C."/>
            <person name="Montmayeur A."/>
            <person name="Murphy C."/>
            <person name="Neiman D."/>
            <person name="Pearson M."/>
            <person name="Priest M."/>
            <person name="Roberts A."/>
            <person name="Saif S."/>
            <person name="Shea T."/>
            <person name="Sisk P."/>
            <person name="Sykes S."/>
            <person name="Wortman J."/>
            <person name="Nusbaum C."/>
            <person name="Birren B."/>
        </authorList>
    </citation>
    <scope>NUCLEOTIDE SEQUENCE [LARGE SCALE GENOMIC DNA]</scope>
    <source>
        <strain evidence="4 6">CM2</strain>
    </source>
</reference>
<dbReference type="EMBL" id="AFZF02000008">
    <property type="protein sequence ID" value="EHL17564.1"/>
    <property type="molecule type" value="Genomic_DNA"/>
</dbReference>
<organism evidence="3 5">
    <name type="scientific">Peptoanaerobacter stomatis</name>
    <dbReference type="NCBI Taxonomy" id="796937"/>
    <lineage>
        <taxon>Bacteria</taxon>
        <taxon>Bacillati</taxon>
        <taxon>Bacillota</taxon>
        <taxon>Clostridia</taxon>
        <taxon>Peptostreptococcales</taxon>
        <taxon>Filifactoraceae</taxon>
        <taxon>Peptoanaerobacter</taxon>
    </lineage>
</organism>
<feature type="transmembrane region" description="Helical" evidence="1">
    <location>
        <begin position="168"/>
        <end position="190"/>
    </location>
</feature>
<gene>
    <name evidence="3" type="ORF">HMPREF9629_00034</name>
    <name evidence="4" type="ORF">HMPREF9630_01576</name>
</gene>
<evidence type="ECO:0000313" key="3">
    <source>
        <dbReference type="EMBL" id="EHL16792.1"/>
    </source>
</evidence>
<evidence type="ECO:0000259" key="2">
    <source>
        <dbReference type="Pfam" id="PF25928"/>
    </source>
</evidence>
<feature type="transmembrane region" description="Helical" evidence="1">
    <location>
        <begin position="55"/>
        <end position="75"/>
    </location>
</feature>
<dbReference type="OrthoDB" id="4484645at2"/>
<accession>V9HR21</accession>
<keyword evidence="1" id="KW-0472">Membrane</keyword>
<reference evidence="3 5" key="1">
    <citation type="submission" date="2011-08" db="EMBL/GenBank/DDBJ databases">
        <title>The Genome Sequence of Eubacteriaceae bacterium ACC19a.</title>
        <authorList>
            <consortium name="The Broad Institute Genome Sequencing Platform"/>
            <person name="Earl A."/>
            <person name="Ward D."/>
            <person name="Feldgarden M."/>
            <person name="Gevers D."/>
            <person name="Sizova M."/>
            <person name="Hazen A."/>
            <person name="Epstein S."/>
            <person name="Young S.K."/>
            <person name="Zeng Q."/>
            <person name="Gargeya S."/>
            <person name="Fitzgerald M."/>
            <person name="Haas B."/>
            <person name="Abouelleil A."/>
            <person name="Alvarado L."/>
            <person name="Arachchi H.M."/>
            <person name="Berlin A."/>
            <person name="Brown A."/>
            <person name="Chapman S.B."/>
            <person name="Chen Z."/>
            <person name="Dunbar C."/>
            <person name="Freedman E."/>
            <person name="Gearin G."/>
            <person name="Gellesch M."/>
            <person name="Goldberg J."/>
            <person name="Griggs A."/>
            <person name="Gujja S."/>
            <person name="Heiman D."/>
            <person name="Howarth C."/>
            <person name="Larson L."/>
            <person name="Lui A."/>
            <person name="MacDonald P.J.P."/>
            <person name="Montmayeur A."/>
            <person name="Murphy C."/>
            <person name="Neiman D."/>
            <person name="Pearson M."/>
            <person name="Priest M."/>
            <person name="Roberts A."/>
            <person name="Saif S."/>
            <person name="Shea T."/>
            <person name="Shenoy N."/>
            <person name="Sisk P."/>
            <person name="Stolte C."/>
            <person name="Sykes S."/>
            <person name="Wortman J."/>
            <person name="Nusbaum C."/>
            <person name="Birren B."/>
        </authorList>
    </citation>
    <scope>NUCLEOTIDE SEQUENCE [LARGE SCALE GENOMIC DNA]</scope>
    <source>
        <strain evidence="3 5">ACC19a</strain>
    </source>
</reference>
<keyword evidence="1" id="KW-1133">Transmembrane helix</keyword>
<dbReference type="AlphaFoldDB" id="G9WXE5"/>
<evidence type="ECO:0000256" key="1">
    <source>
        <dbReference type="SAM" id="Phobius"/>
    </source>
</evidence>
<sequence length="291" mass="30244">MDIMLLVGAFCGGVVGTAFGAIPSFIITGLLALSGGILSMSGINEFSIGHITFGLFWGPHIAFTAGAAAAGFAAIKRKKLSSAQDVLKPLYELNDIPTLIAGGVFAVIGFLFFTLFTTKLSFLKTDAPGAAVFCTLMVCRLLVGKTGPVGTCSLDVKRTWLPNPDLGLLMHAFLGATFGIVISVVGNAMMLSGMPKEQLASFPLICFGISASSLVFLQTGFSIPVTHHITYPAAVAYVLTGNILIAAIVGAVNAVAWQAAGNIFNSNCDTYIDPPATVIMISVSIVNLLFG</sequence>
<feature type="domain" description="DUF7973" evidence="2">
    <location>
        <begin position="202"/>
        <end position="289"/>
    </location>
</feature>
<feature type="transmembrane region" description="Helical" evidence="1">
    <location>
        <begin position="235"/>
        <end position="259"/>
    </location>
</feature>
<evidence type="ECO:0000313" key="5">
    <source>
        <dbReference type="Proteomes" id="UP000006437"/>
    </source>
</evidence>
<protein>
    <recommendedName>
        <fullName evidence="2">DUF7973 domain-containing protein</fullName>
    </recommendedName>
</protein>